<name>A0ABM7NU84_9VIRU</name>
<protein>
    <submittedName>
        <fullName evidence="1">Uncharacterized protein</fullName>
    </submittedName>
</protein>
<dbReference type="GeneID" id="80558949"/>
<sequence>MEDDKYTFLFFKMGFVADHSAKMEFYRKNLKNGVAIEFNSASPNEILEKCNKETTTFLRKVKECDQRIGSNNHNISAQCYDEAGVEPLFECYRNVMQNKCDDNDIY</sequence>
<evidence type="ECO:0000313" key="1">
    <source>
        <dbReference type="EMBL" id="BCS83744.1"/>
    </source>
</evidence>
<reference evidence="1 2" key="1">
    <citation type="submission" date="2021-02" db="EMBL/GenBank/DDBJ databases">
        <title>Cotonvirus japonicus, which uses Golgi apparatus of host cells for its virion factory, phylogenetically links tailed tupanvirus and icosahedral mimivirus.</title>
        <authorList>
            <person name="Takahashi H."/>
            <person name="Fukaya S."/>
            <person name="Song C."/>
            <person name="Murata K."/>
            <person name="Takemura M."/>
        </authorList>
    </citation>
    <scope>NUCLEOTIDE SEQUENCE [LARGE SCALE GENOMIC DNA]</scope>
</reference>
<evidence type="ECO:0000313" key="2">
    <source>
        <dbReference type="Proteomes" id="UP001321479"/>
    </source>
</evidence>
<dbReference type="RefSeq" id="YP_010842352.1">
    <property type="nucleotide sequence ID" value="NC_079139.1"/>
</dbReference>
<proteinExistence type="predicted"/>
<keyword evidence="2" id="KW-1185">Reference proteome</keyword>
<dbReference type="Proteomes" id="UP001321479">
    <property type="component" value="Segment"/>
</dbReference>
<dbReference type="EMBL" id="AP024483">
    <property type="protein sequence ID" value="BCS83744.1"/>
    <property type="molecule type" value="Genomic_DNA"/>
</dbReference>
<accession>A0ABM7NU84</accession>
<organism evidence="1 2">
    <name type="scientific">Cotonvirus japonicus</name>
    <dbReference type="NCBI Taxonomy" id="2811091"/>
    <lineage>
        <taxon>Viruses</taxon>
        <taxon>Varidnaviria</taxon>
        <taxon>Bamfordvirae</taxon>
        <taxon>Nucleocytoviricota</taxon>
        <taxon>Megaviricetes</taxon>
        <taxon>Imitervirales</taxon>
        <taxon>Mimiviridae</taxon>
        <taxon>Megamimivirinae</taxon>
        <taxon>Cotonvirus</taxon>
        <taxon>Cotonvirus japonicum</taxon>
    </lineage>
</organism>